<evidence type="ECO:0008006" key="4">
    <source>
        <dbReference type="Google" id="ProtNLM"/>
    </source>
</evidence>
<dbReference type="EMBL" id="UGRY01000004">
    <property type="protein sequence ID" value="SUD47917.1"/>
    <property type="molecule type" value="Genomic_DNA"/>
</dbReference>
<name>A0A379JH76_9NOCA</name>
<evidence type="ECO:0000313" key="2">
    <source>
        <dbReference type="EMBL" id="SUD47917.1"/>
    </source>
</evidence>
<evidence type="ECO:0000313" key="3">
    <source>
        <dbReference type="Proteomes" id="UP000255467"/>
    </source>
</evidence>
<proteinExistence type="predicted"/>
<feature type="compositionally biased region" description="Polar residues" evidence="1">
    <location>
        <begin position="157"/>
        <end position="169"/>
    </location>
</feature>
<dbReference type="AlphaFoldDB" id="A0A379JH76"/>
<evidence type="ECO:0000256" key="1">
    <source>
        <dbReference type="SAM" id="MobiDB-lite"/>
    </source>
</evidence>
<dbReference type="OrthoDB" id="4517553at2"/>
<keyword evidence="3" id="KW-1185">Reference proteome</keyword>
<dbReference type="InterPro" id="IPR024520">
    <property type="entry name" value="DUF3558"/>
</dbReference>
<accession>A0A379JH76</accession>
<feature type="region of interest" description="Disordered" evidence="1">
    <location>
        <begin position="153"/>
        <end position="187"/>
    </location>
</feature>
<reference evidence="2 3" key="1">
    <citation type="submission" date="2018-06" db="EMBL/GenBank/DDBJ databases">
        <authorList>
            <consortium name="Pathogen Informatics"/>
            <person name="Doyle S."/>
        </authorList>
    </citation>
    <scope>NUCLEOTIDE SEQUENCE [LARGE SCALE GENOMIC DNA]</scope>
    <source>
        <strain evidence="2 3">NCTC1934</strain>
    </source>
</reference>
<gene>
    <name evidence="2" type="ORF">NCTC1934_05242</name>
</gene>
<dbReference type="Pfam" id="PF12079">
    <property type="entry name" value="DUF3558"/>
    <property type="match status" value="1"/>
</dbReference>
<organism evidence="2 3">
    <name type="scientific">Nocardia otitidiscaviarum</name>
    <dbReference type="NCBI Taxonomy" id="1823"/>
    <lineage>
        <taxon>Bacteria</taxon>
        <taxon>Bacillati</taxon>
        <taxon>Actinomycetota</taxon>
        <taxon>Actinomycetes</taxon>
        <taxon>Mycobacteriales</taxon>
        <taxon>Nocardiaceae</taxon>
        <taxon>Nocardia</taxon>
    </lineage>
</organism>
<dbReference type="Proteomes" id="UP000255467">
    <property type="component" value="Unassembled WGS sequence"/>
</dbReference>
<sequence length="332" mass="35193">MQTQYVENARIVQGVTCAITYDDPMPDGENYPAAGPLSRSLTLTLRATGESRTHWAKTRTVRPDTVGLERIDGPTQLSGVGDDAVLVAGFRSLVDTAEARIRARVHNVEIEVNTSGMDWAGGPSMPVTDSPSLRTSLSTAAKQLTTAIAGALPQLSPPTTIGWTLQPSAPENDDSPPDTSPITVWDPCSIPESAVTQAGLDPTSKESSPGVHEESARCEWAGQGFSLVLESEARLFRSDIYGHPDWRTGFTPVVVGGRTAVFVDSVSHGDTGCMLAFDVPQGVRWGGTVGIVAMEAWASRPSYSGGMGRPALCDALHRVADVLVPHLPPGRP</sequence>
<protein>
    <recommendedName>
        <fullName evidence="4">DUF3558 domain-containing protein</fullName>
    </recommendedName>
</protein>